<feature type="compositionally biased region" description="Polar residues" evidence="1">
    <location>
        <begin position="153"/>
        <end position="162"/>
    </location>
</feature>
<sequence length="792" mass="87254">MAPSAYATMDTEELRSLLRKRGLLGVGQKKTLVTRLEDSDRNPRAARREARENHRAATAAAPARRSRKSGTPVNPLTTPTSSSVQASNTPGPQMPSTVPSTGNRETQLDRLTAASTENPPDKSPGKSLADSDSDSQVEEQDDGDRSSEEEHISNPSLSSETRNVADDHPTSAGAERVASETHASLRENYRTGTPPSNVEQRAEPSNSATDLAQTQPASDNKAQNENFPEEGSDSDSEPLPGSRNASQAASPPPNAAPDVAPAQHPAVARIQAGNRNEQIAPHQRTVANRPSRRTQEPQEALPVLPEFVGHFQDPEAARNWYDANVGRLSHWVPPSSLEMMNHAEQQTLPLVKFLYNAFINTDDIFDNSTNAGRKNWTHTAKYTSEMIEAACFELIKEVFELHRFGFTQGAKYDMTSDRLKKLSRQDRSLDIEDRMMVIYVALYHWKIICDEMVNLPPGDRDRRRFVSAPVLYFRRKGENQRNNDIKAQKHTVLRRGAGEEAPEVSLERLQNPDLGKGRRDAQSLGLELFKDNSEITELIQPCNRAPRAASQPPQDTHASNAAHREPVAPLGRPPGQERVRLGTAPLPRQPSGTVSTDMSQHAAKHRKLNSSKKLPLPVPAIPRPNHAHPLQQVSYAALDATGPNYQGPDGYRVLNHPAPSRQTSRPSLPIPAASNDELDNSINDGAEAGDEDDDGDADMALHPPELIDLSNDDDFEDILTPPPATVHRASSQNRLRGREATSNTATRFNPTPRPNRSTTVYPSTPLGDLSVMSDFEISLRIEKEKREREKRG</sequence>
<dbReference type="InterPro" id="IPR036361">
    <property type="entry name" value="SAP_dom_sf"/>
</dbReference>
<feature type="compositionally biased region" description="Basic and acidic residues" evidence="1">
    <location>
        <begin position="35"/>
        <end position="55"/>
    </location>
</feature>
<evidence type="ECO:0000313" key="4">
    <source>
        <dbReference type="Proteomes" id="UP000504636"/>
    </source>
</evidence>
<dbReference type="GeneID" id="54463368"/>
<evidence type="ECO:0000313" key="5">
    <source>
        <dbReference type="RefSeq" id="XP_033570066.1"/>
    </source>
</evidence>
<dbReference type="RefSeq" id="XP_033570066.1">
    <property type="nucleotide sequence ID" value="XM_033722475.1"/>
</dbReference>
<reference evidence="3 5" key="1">
    <citation type="journal article" date="2020" name="Stud. Mycol.">
        <title>101 Dothideomycetes genomes: a test case for predicting lifestyles and emergence of pathogens.</title>
        <authorList>
            <person name="Haridas S."/>
            <person name="Albert R."/>
            <person name="Binder M."/>
            <person name="Bloem J."/>
            <person name="Labutti K."/>
            <person name="Salamov A."/>
            <person name="Andreopoulos B."/>
            <person name="Baker S."/>
            <person name="Barry K."/>
            <person name="Bills G."/>
            <person name="Bluhm B."/>
            <person name="Cannon C."/>
            <person name="Castanera R."/>
            <person name="Culley D."/>
            <person name="Daum C."/>
            <person name="Ezra D."/>
            <person name="Gonzalez J."/>
            <person name="Henrissat B."/>
            <person name="Kuo A."/>
            <person name="Liang C."/>
            <person name="Lipzen A."/>
            <person name="Lutzoni F."/>
            <person name="Magnuson J."/>
            <person name="Mondo S."/>
            <person name="Nolan M."/>
            <person name="Ohm R."/>
            <person name="Pangilinan J."/>
            <person name="Park H.-J."/>
            <person name="Ramirez L."/>
            <person name="Alfaro M."/>
            <person name="Sun H."/>
            <person name="Tritt A."/>
            <person name="Yoshinaga Y."/>
            <person name="Zwiers L.-H."/>
            <person name="Turgeon B."/>
            <person name="Goodwin S."/>
            <person name="Spatafora J."/>
            <person name="Crous P."/>
            <person name="Grigoriev I."/>
        </authorList>
    </citation>
    <scope>NUCLEOTIDE SEQUENCE</scope>
    <source>
        <strain evidence="3 5">CBS 304.34</strain>
    </source>
</reference>
<evidence type="ECO:0000259" key="2">
    <source>
        <dbReference type="PROSITE" id="PS50800"/>
    </source>
</evidence>
<evidence type="ECO:0000256" key="1">
    <source>
        <dbReference type="SAM" id="MobiDB-lite"/>
    </source>
</evidence>
<reference evidence="5" key="3">
    <citation type="submission" date="2025-04" db="UniProtKB">
        <authorList>
            <consortium name="RefSeq"/>
        </authorList>
    </citation>
    <scope>IDENTIFICATION</scope>
    <source>
        <strain evidence="5">CBS 304.34</strain>
    </source>
</reference>
<feature type="compositionally biased region" description="Polar residues" evidence="1">
    <location>
        <begin position="190"/>
        <end position="226"/>
    </location>
</feature>
<feature type="compositionally biased region" description="Acidic residues" evidence="1">
    <location>
        <begin position="131"/>
        <end position="142"/>
    </location>
</feature>
<protein>
    <recommendedName>
        <fullName evidence="2">SAP domain-containing protein</fullName>
    </recommendedName>
</protein>
<dbReference type="InterPro" id="IPR003034">
    <property type="entry name" value="SAP_dom"/>
</dbReference>
<dbReference type="PROSITE" id="PS50800">
    <property type="entry name" value="SAP"/>
    <property type="match status" value="1"/>
</dbReference>
<feature type="compositionally biased region" description="Basic and acidic residues" evidence="1">
    <location>
        <begin position="177"/>
        <end position="189"/>
    </location>
</feature>
<name>A0A6A6Y2T0_9PEZI</name>
<feature type="compositionally biased region" description="Polar residues" evidence="1">
    <location>
        <begin position="728"/>
        <end position="762"/>
    </location>
</feature>
<feature type="region of interest" description="Disordered" evidence="1">
    <location>
        <begin position="640"/>
        <end position="769"/>
    </location>
</feature>
<dbReference type="Proteomes" id="UP000504636">
    <property type="component" value="Unplaced"/>
</dbReference>
<feature type="compositionally biased region" description="Basic and acidic residues" evidence="1">
    <location>
        <begin position="143"/>
        <end position="152"/>
    </location>
</feature>
<dbReference type="Gene3D" id="1.10.720.30">
    <property type="entry name" value="SAP domain"/>
    <property type="match status" value="1"/>
</dbReference>
<feature type="compositionally biased region" description="Acidic residues" evidence="1">
    <location>
        <begin position="227"/>
        <end position="236"/>
    </location>
</feature>
<dbReference type="EMBL" id="MU003719">
    <property type="protein sequence ID" value="KAF2803102.1"/>
    <property type="molecule type" value="Genomic_DNA"/>
</dbReference>
<accession>A0A6A6Y2T0</accession>
<evidence type="ECO:0000313" key="3">
    <source>
        <dbReference type="EMBL" id="KAF2803102.1"/>
    </source>
</evidence>
<feature type="compositionally biased region" description="Polar residues" evidence="1">
    <location>
        <begin position="69"/>
        <end position="105"/>
    </location>
</feature>
<feature type="region of interest" description="Disordered" evidence="1">
    <location>
        <begin position="481"/>
        <end position="519"/>
    </location>
</feature>
<dbReference type="AlphaFoldDB" id="A0A6A6Y2T0"/>
<gene>
    <name evidence="3 5" type="ORF">BDZ99DRAFT_482327</name>
</gene>
<keyword evidence="4" id="KW-1185">Reference proteome</keyword>
<feature type="region of interest" description="Disordered" evidence="1">
    <location>
        <begin position="545"/>
        <end position="615"/>
    </location>
</feature>
<feature type="domain" description="SAP" evidence="2">
    <location>
        <begin position="6"/>
        <end position="40"/>
    </location>
</feature>
<proteinExistence type="predicted"/>
<reference evidence="5" key="2">
    <citation type="submission" date="2020-04" db="EMBL/GenBank/DDBJ databases">
        <authorList>
            <consortium name="NCBI Genome Project"/>
        </authorList>
    </citation>
    <scope>NUCLEOTIDE SEQUENCE</scope>
    <source>
        <strain evidence="5">CBS 304.34</strain>
    </source>
</reference>
<dbReference type="OrthoDB" id="10670795at2759"/>
<feature type="compositionally biased region" description="Acidic residues" evidence="1">
    <location>
        <begin position="687"/>
        <end position="697"/>
    </location>
</feature>
<feature type="compositionally biased region" description="Polar residues" evidence="1">
    <location>
        <begin position="590"/>
        <end position="599"/>
    </location>
</feature>
<feature type="region of interest" description="Disordered" evidence="1">
    <location>
        <begin position="24"/>
        <end position="298"/>
    </location>
</feature>
<organism evidence="3">
    <name type="scientific">Mytilinidion resinicola</name>
    <dbReference type="NCBI Taxonomy" id="574789"/>
    <lineage>
        <taxon>Eukaryota</taxon>
        <taxon>Fungi</taxon>
        <taxon>Dikarya</taxon>
        <taxon>Ascomycota</taxon>
        <taxon>Pezizomycotina</taxon>
        <taxon>Dothideomycetes</taxon>
        <taxon>Pleosporomycetidae</taxon>
        <taxon>Mytilinidiales</taxon>
        <taxon>Mytilinidiaceae</taxon>
        <taxon>Mytilinidion</taxon>
    </lineage>
</organism>